<reference evidence="1" key="1">
    <citation type="submission" date="2023-03" db="EMBL/GenBank/DDBJ databases">
        <title>Chromosome-level genomes of two armyworms, Mythimna separata and Mythimna loreyi, provide insights into the biosynthesis and reception of sex pheromones.</title>
        <authorList>
            <person name="Zhao H."/>
        </authorList>
    </citation>
    <scope>NUCLEOTIDE SEQUENCE</scope>
    <source>
        <strain evidence="1">BeijingLab</strain>
    </source>
</reference>
<evidence type="ECO:0000313" key="1">
    <source>
        <dbReference type="EMBL" id="KAJ8714972.1"/>
    </source>
</evidence>
<comment type="caution">
    <text evidence="1">The sequence shown here is derived from an EMBL/GenBank/DDBJ whole genome shotgun (WGS) entry which is preliminary data.</text>
</comment>
<accession>A0ACC2QGB8</accession>
<protein>
    <submittedName>
        <fullName evidence="1">Uncharacterized protein</fullName>
    </submittedName>
</protein>
<dbReference type="Proteomes" id="UP001231649">
    <property type="component" value="Chromosome 17"/>
</dbReference>
<sequence length="168" mass="19612">MVYLISLLVLVHSITNVVLSKECHYDDCPSEGTMVCSLDEKKTEYKMFVSECAFKAYSTCHSVELKRTPLKFCLKQVETIKRRMYGESCPTFCPSHYRPVCAMSKLRAYIYKSFNNGCYLDMVNCRGDEFNDYVEVPLSFCPGHLMKNIFKEQVIFSGLNDYRDYHEY</sequence>
<organism evidence="1 2">
    <name type="scientific">Mythimna loreyi</name>
    <dbReference type="NCBI Taxonomy" id="667449"/>
    <lineage>
        <taxon>Eukaryota</taxon>
        <taxon>Metazoa</taxon>
        <taxon>Ecdysozoa</taxon>
        <taxon>Arthropoda</taxon>
        <taxon>Hexapoda</taxon>
        <taxon>Insecta</taxon>
        <taxon>Pterygota</taxon>
        <taxon>Neoptera</taxon>
        <taxon>Endopterygota</taxon>
        <taxon>Lepidoptera</taxon>
        <taxon>Glossata</taxon>
        <taxon>Ditrysia</taxon>
        <taxon>Noctuoidea</taxon>
        <taxon>Noctuidae</taxon>
        <taxon>Noctuinae</taxon>
        <taxon>Hadenini</taxon>
        <taxon>Mythimna</taxon>
    </lineage>
</organism>
<dbReference type="EMBL" id="CM056793">
    <property type="protein sequence ID" value="KAJ8714972.1"/>
    <property type="molecule type" value="Genomic_DNA"/>
</dbReference>
<evidence type="ECO:0000313" key="2">
    <source>
        <dbReference type="Proteomes" id="UP001231649"/>
    </source>
</evidence>
<keyword evidence="2" id="KW-1185">Reference proteome</keyword>
<gene>
    <name evidence="1" type="ORF">PYW08_004953</name>
</gene>
<proteinExistence type="predicted"/>
<name>A0ACC2QGB8_9NEOP</name>